<evidence type="ECO:0000256" key="6">
    <source>
        <dbReference type="ARBA" id="ARBA00022946"/>
    </source>
</evidence>
<comment type="subcellular location">
    <subcellularLocation>
        <location evidence="1">Mitochondrion inner membrane</location>
    </subcellularLocation>
</comment>
<evidence type="ECO:0000256" key="8">
    <source>
        <dbReference type="ARBA" id="ARBA00023128"/>
    </source>
</evidence>
<comment type="function">
    <text evidence="10">Involved in the organization of the mitochondrial membranes and the global structure of the mitochondria. Also required for mitochondrial distribution and mobility as well as for the maintenance of mitochondrial DNA nucleoids structures.</text>
</comment>
<dbReference type="PANTHER" id="PTHR31068:SF0">
    <property type="entry name" value="MITOCHONDRIAL DISTRIBUTION AND MORPHOLOGY PROTEIN 31"/>
    <property type="match status" value="1"/>
</dbReference>
<keyword evidence="9" id="KW-0472">Membrane</keyword>
<reference evidence="12 13" key="1">
    <citation type="journal article" date="2018" name="Evol. Lett.">
        <title>Horizontal gene cluster transfer increased hallucinogenic mushroom diversity.</title>
        <authorList>
            <person name="Reynolds H.T."/>
            <person name="Vijayakumar V."/>
            <person name="Gluck-Thaler E."/>
            <person name="Korotkin H.B."/>
            <person name="Matheny P.B."/>
            <person name="Slot J.C."/>
        </authorList>
    </citation>
    <scope>NUCLEOTIDE SEQUENCE [LARGE SCALE GENOMIC DNA]</scope>
    <source>
        <strain evidence="12 13">2631</strain>
    </source>
</reference>
<dbReference type="InParanoid" id="A0A409XR47"/>
<organism evidence="12 13">
    <name type="scientific">Psilocybe cyanescens</name>
    <dbReference type="NCBI Taxonomy" id="93625"/>
    <lineage>
        <taxon>Eukaryota</taxon>
        <taxon>Fungi</taxon>
        <taxon>Dikarya</taxon>
        <taxon>Basidiomycota</taxon>
        <taxon>Agaricomycotina</taxon>
        <taxon>Agaricomycetes</taxon>
        <taxon>Agaricomycetidae</taxon>
        <taxon>Agaricales</taxon>
        <taxon>Agaricineae</taxon>
        <taxon>Strophariaceae</taxon>
        <taxon>Psilocybe</taxon>
    </lineage>
</organism>
<dbReference type="GO" id="GO:0005743">
    <property type="term" value="C:mitochondrial inner membrane"/>
    <property type="evidence" value="ECO:0007669"/>
    <property type="project" value="UniProtKB-SubCell"/>
</dbReference>
<keyword evidence="7" id="KW-1133">Transmembrane helix</keyword>
<dbReference type="GO" id="GO:0000001">
    <property type="term" value="P:mitochondrion inheritance"/>
    <property type="evidence" value="ECO:0007669"/>
    <property type="project" value="InterPro"/>
</dbReference>
<comment type="caution">
    <text evidence="12">The sequence shown here is derived from an EMBL/GenBank/DDBJ whole genome shotgun (WGS) entry which is preliminary data.</text>
</comment>
<feature type="region of interest" description="Disordered" evidence="11">
    <location>
        <begin position="635"/>
        <end position="658"/>
    </location>
</feature>
<dbReference type="FunFam" id="3.40.50.150:FF:000554">
    <property type="entry name" value="Cation-transporting ATPase"/>
    <property type="match status" value="1"/>
</dbReference>
<dbReference type="STRING" id="93625.A0A409XR47"/>
<comment type="similarity">
    <text evidence="2">Belongs to the MDM31/MDM32 family.</text>
</comment>
<keyword evidence="5" id="KW-0999">Mitochondrion inner membrane</keyword>
<gene>
    <name evidence="12" type="ORF">CVT25_007944</name>
</gene>
<feature type="compositionally biased region" description="Basic and acidic residues" evidence="11">
    <location>
        <begin position="137"/>
        <end position="154"/>
    </location>
</feature>
<feature type="region of interest" description="Disordered" evidence="11">
    <location>
        <begin position="128"/>
        <end position="220"/>
    </location>
</feature>
<name>A0A409XR47_PSICY</name>
<keyword evidence="4" id="KW-0812">Transmembrane</keyword>
<dbReference type="Pfam" id="PF02353">
    <property type="entry name" value="CMAS"/>
    <property type="match status" value="1"/>
</dbReference>
<dbReference type="Pfam" id="PF08118">
    <property type="entry name" value="MDM31_MDM32"/>
    <property type="match status" value="1"/>
</dbReference>
<evidence type="ECO:0000256" key="10">
    <source>
        <dbReference type="ARBA" id="ARBA00025191"/>
    </source>
</evidence>
<keyword evidence="13" id="KW-1185">Reference proteome</keyword>
<evidence type="ECO:0000256" key="11">
    <source>
        <dbReference type="SAM" id="MobiDB-lite"/>
    </source>
</evidence>
<dbReference type="EMBL" id="NHYD01000814">
    <property type="protein sequence ID" value="PPQ93187.1"/>
    <property type="molecule type" value="Genomic_DNA"/>
</dbReference>
<comment type="similarity">
    <text evidence="3">Belongs to the CFA/CMAS family.</text>
</comment>
<sequence length="1132" mass="128861">MRYVSNSPLSSSIVTENTTEQEGVNLDLSSRKKIVIRPLMNNKGRSRSGSAPKALILGTSIFNHTNATKKNQHTCTAIVSKAKSTEPPEEHSFKVESQRTILPEAMDSTTPIGSIADALAKTTHATVAKSAFQSTTKDNRSMDTDDDPVPKKVDPLPIESEQDEPSPYAEEYAKSRTFATNKDLPEAPHQNQPKDVKPPEESGSPPLRDETGSSGSPFPHARDYENYSRFFQRLAMLLPHPHRPTRDELLNVATGFWQRMRIRFKWFTVRGFRKFNADDISALVTWFVMSQTLWILIGTTTFFSVIFAVVNSLQLQRYVARAISDYLTSETGITIIFETAIVPKWKDSRLSFKNVYVSRRPTQVLPGEDLDKRHSHMAAVGYDVSNHPALHRFEEEDDELSKTNLHDEDYNYTMFDVTIDSVDVTLSLKRWLDGKGLVEDAVVRGVRGIVDRRNVFWDPDNPLDPALFRHESRPGDFELESLQLEDVLVTVYQPGDFRPYTSSIFRADIRLFRKRWLFYDFLCAENVVGQFDNCLFSLHKPQSIGRTNEKDLKDGDWARMSRIRIDGVNIDHLQNSTTMEGPISWITSGKVDAVLDIKFPRDPENDLGFNVILGEIADAISTSLSTDITRIPGQRELAKPPLTVPPEEEAEEESAGENKPKVVIDIDLRFRDLKAAVPIFTSDLSYVNYALIRPIVAFMNANRTLVPIHCRVVKDLSEFDGAWTMWETGLMDEISLKTYDALAYHVSQSHMNRQRMKAVSLWSLQRTASAVMSTLRYMTDPMSAQMKEAYMNVPFTPCLHLTMDTILEVGYNLLDRGLVPDFVLRIAIRLLLRQRLREINAGSLEANHAAKMKWIEDVRNRTTIADVPEKANEQHYEVSTEFILSTLGPYGKYSSCLYPTGRETLAEAEKLMLESYCTKAQLRDGLDILDLGCGWGSLSLFLAEKYPNSRITGLSNSATQKQHIDSTAKQRGLSNITIITADVNTFEFDSSKRFDRILTIEMLEHMKNYQALFKKVSTWLRPKSDKAEPSNEADESLLFIHIFCHRTTPYHFVEDDGWMAKNFFSGGTMPSHDLFLYFQADLTLLRSWYLPGTHYSRTLEHWLQLQDKNGKELFNMDGGEQWGLGHYLFKAK</sequence>
<dbReference type="OrthoDB" id="17678at2759"/>
<dbReference type="Gene3D" id="3.40.50.150">
    <property type="entry name" value="Vaccinia Virus protein VP39"/>
    <property type="match status" value="1"/>
</dbReference>
<keyword evidence="6" id="KW-0809">Transit peptide</keyword>
<dbReference type="SUPFAM" id="SSF53335">
    <property type="entry name" value="S-adenosyl-L-methionine-dependent methyltransferases"/>
    <property type="match status" value="1"/>
</dbReference>
<evidence type="ECO:0000313" key="13">
    <source>
        <dbReference type="Proteomes" id="UP000283269"/>
    </source>
</evidence>
<accession>A0A409XR47</accession>
<dbReference type="PANTHER" id="PTHR31068">
    <property type="entry name" value="MITOCHONDRIAL DISTRIBUTION AND MORPHOLOGY PROTEIN 31"/>
    <property type="match status" value="1"/>
</dbReference>
<dbReference type="InterPro" id="IPR012571">
    <property type="entry name" value="Mdm31/Mdm32"/>
</dbReference>
<evidence type="ECO:0000313" key="12">
    <source>
        <dbReference type="EMBL" id="PPQ93187.1"/>
    </source>
</evidence>
<dbReference type="Proteomes" id="UP000283269">
    <property type="component" value="Unassembled WGS sequence"/>
</dbReference>
<evidence type="ECO:0000256" key="5">
    <source>
        <dbReference type="ARBA" id="ARBA00022792"/>
    </source>
</evidence>
<dbReference type="InterPro" id="IPR029063">
    <property type="entry name" value="SAM-dependent_MTases_sf"/>
</dbReference>
<evidence type="ECO:0000256" key="7">
    <source>
        <dbReference type="ARBA" id="ARBA00022989"/>
    </source>
</evidence>
<feature type="compositionally biased region" description="Acidic residues" evidence="11">
    <location>
        <begin position="646"/>
        <end position="655"/>
    </location>
</feature>
<dbReference type="AlphaFoldDB" id="A0A409XR47"/>
<dbReference type="CDD" id="cd02440">
    <property type="entry name" value="AdoMet_MTases"/>
    <property type="match status" value="1"/>
</dbReference>
<evidence type="ECO:0000256" key="1">
    <source>
        <dbReference type="ARBA" id="ARBA00004273"/>
    </source>
</evidence>
<proteinExistence type="inferred from homology"/>
<evidence type="ECO:0000256" key="2">
    <source>
        <dbReference type="ARBA" id="ARBA00005687"/>
    </source>
</evidence>
<dbReference type="GO" id="GO:0007005">
    <property type="term" value="P:mitochondrion organization"/>
    <property type="evidence" value="ECO:0007669"/>
    <property type="project" value="InterPro"/>
</dbReference>
<evidence type="ECO:0000256" key="9">
    <source>
        <dbReference type="ARBA" id="ARBA00023136"/>
    </source>
</evidence>
<evidence type="ECO:0008006" key="14">
    <source>
        <dbReference type="Google" id="ProtNLM"/>
    </source>
</evidence>
<evidence type="ECO:0000256" key="4">
    <source>
        <dbReference type="ARBA" id="ARBA00022692"/>
    </source>
</evidence>
<protein>
    <recommendedName>
        <fullName evidence="14">Methyltransferase domain-containing protein</fullName>
    </recommendedName>
</protein>
<keyword evidence="8" id="KW-0496">Mitochondrion</keyword>
<evidence type="ECO:0000256" key="3">
    <source>
        <dbReference type="ARBA" id="ARBA00010815"/>
    </source>
</evidence>